<comment type="caution">
    <text evidence="2">The sequence shown here is derived from an EMBL/GenBank/DDBJ whole genome shotgun (WGS) entry which is preliminary data.</text>
</comment>
<proteinExistence type="predicted"/>
<evidence type="ECO:0000256" key="1">
    <source>
        <dbReference type="SAM" id="SignalP"/>
    </source>
</evidence>
<accession>A0A9X2W2E7</accession>
<dbReference type="NCBIfam" id="TIGR01451">
    <property type="entry name" value="B_ant_repeat"/>
    <property type="match status" value="1"/>
</dbReference>
<dbReference type="Proteomes" id="UP001142648">
    <property type="component" value="Unassembled WGS sequence"/>
</dbReference>
<feature type="signal peptide" evidence="1">
    <location>
        <begin position="1"/>
        <end position="25"/>
    </location>
</feature>
<dbReference type="EMBL" id="JAOAMV010000003">
    <property type="protein sequence ID" value="MCT2558626.1"/>
    <property type="molecule type" value="Genomic_DNA"/>
</dbReference>
<name>A0A9X2W2E7_9SPHN</name>
<protein>
    <recommendedName>
        <fullName evidence="4">DUF11 domain-containing protein</fullName>
    </recommendedName>
</protein>
<keyword evidence="1" id="KW-0732">Signal</keyword>
<dbReference type="AlphaFoldDB" id="A0A9X2W2E7"/>
<sequence length="375" mass="37142">MMLRSKWLAAVSGISLAVAPSVVQAAPVGTAAGSDITNTVQVDYKVGGVSQTQVSATDTFKVDRKVNVTVATTDASAVSVSPGQTDAVTTFTVTNNSNATLDFLLAATNQSGGSAQFSGSDSFDGANVRVYVETNGTPGWQTDDTQAGALAGIASGDTATVYVLADMVLSAGPPAALPTNGSIATVVLTATAASGASQIGGTVAGSGGSAISQTPPGTANGQTTMETVFADAAYAPSGDTAYNGQHAARSDYQVAGALLSVNKYSRVVSDPVGSTNPRSIPGAVVEYCIVVSNASGAATAADVALSDVVPTEMTFVSGSVYLDGAFSAPDTCTSSGGSAGSDAANYNAGTTTVSNTFASIAATETRTLRFQATIN</sequence>
<evidence type="ECO:0008006" key="4">
    <source>
        <dbReference type="Google" id="ProtNLM"/>
    </source>
</evidence>
<reference evidence="2" key="1">
    <citation type="submission" date="2022-09" db="EMBL/GenBank/DDBJ databases">
        <title>The genome sequence of Tsuneonella sp. YG55.</title>
        <authorList>
            <person name="Liu Y."/>
        </authorList>
    </citation>
    <scope>NUCLEOTIDE SEQUENCE</scope>
    <source>
        <strain evidence="2">YG55</strain>
    </source>
</reference>
<dbReference type="InterPro" id="IPR047589">
    <property type="entry name" value="DUF11_rpt"/>
</dbReference>
<keyword evidence="3" id="KW-1185">Reference proteome</keyword>
<feature type="chain" id="PRO_5040849105" description="DUF11 domain-containing protein" evidence="1">
    <location>
        <begin position="26"/>
        <end position="375"/>
    </location>
</feature>
<evidence type="ECO:0000313" key="3">
    <source>
        <dbReference type="Proteomes" id="UP001142648"/>
    </source>
</evidence>
<dbReference type="RefSeq" id="WP_259961501.1">
    <property type="nucleotide sequence ID" value="NZ_JAOAMV010000003.1"/>
</dbReference>
<gene>
    <name evidence="2" type="ORF">N0B51_06500</name>
</gene>
<organism evidence="2 3">
    <name type="scientific">Tsuneonella litorea</name>
    <dbReference type="NCBI Taxonomy" id="2976475"/>
    <lineage>
        <taxon>Bacteria</taxon>
        <taxon>Pseudomonadati</taxon>
        <taxon>Pseudomonadota</taxon>
        <taxon>Alphaproteobacteria</taxon>
        <taxon>Sphingomonadales</taxon>
        <taxon>Erythrobacteraceae</taxon>
        <taxon>Tsuneonella</taxon>
    </lineage>
</organism>
<evidence type="ECO:0000313" key="2">
    <source>
        <dbReference type="EMBL" id="MCT2558626.1"/>
    </source>
</evidence>